<evidence type="ECO:0000313" key="2">
    <source>
        <dbReference type="Proteomes" id="UP001066276"/>
    </source>
</evidence>
<dbReference type="EMBL" id="JANPWB010000010">
    <property type="protein sequence ID" value="KAJ1139807.1"/>
    <property type="molecule type" value="Genomic_DNA"/>
</dbReference>
<dbReference type="Proteomes" id="UP001066276">
    <property type="component" value="Chromosome 6"/>
</dbReference>
<proteinExistence type="predicted"/>
<accession>A0AAV7QK22</accession>
<evidence type="ECO:0000313" key="1">
    <source>
        <dbReference type="EMBL" id="KAJ1139807.1"/>
    </source>
</evidence>
<name>A0AAV7QK22_PLEWA</name>
<feature type="non-terminal residue" evidence="1">
    <location>
        <position position="1"/>
    </location>
</feature>
<keyword evidence="2" id="KW-1185">Reference proteome</keyword>
<sequence length="57" mass="6490">TQVQEVGHHIGGSCRSWGGTDHRRQCSRLCSSHPADHQWNRLKLCCRSRGRSGGRYK</sequence>
<feature type="non-terminal residue" evidence="1">
    <location>
        <position position="57"/>
    </location>
</feature>
<organism evidence="1 2">
    <name type="scientific">Pleurodeles waltl</name>
    <name type="common">Iberian ribbed newt</name>
    <dbReference type="NCBI Taxonomy" id="8319"/>
    <lineage>
        <taxon>Eukaryota</taxon>
        <taxon>Metazoa</taxon>
        <taxon>Chordata</taxon>
        <taxon>Craniata</taxon>
        <taxon>Vertebrata</taxon>
        <taxon>Euteleostomi</taxon>
        <taxon>Amphibia</taxon>
        <taxon>Batrachia</taxon>
        <taxon>Caudata</taxon>
        <taxon>Salamandroidea</taxon>
        <taxon>Salamandridae</taxon>
        <taxon>Pleurodelinae</taxon>
        <taxon>Pleurodeles</taxon>
    </lineage>
</organism>
<gene>
    <name evidence="1" type="ORF">NDU88_006171</name>
</gene>
<comment type="caution">
    <text evidence="1">The sequence shown here is derived from an EMBL/GenBank/DDBJ whole genome shotgun (WGS) entry which is preliminary data.</text>
</comment>
<reference evidence="1" key="1">
    <citation type="journal article" date="2022" name="bioRxiv">
        <title>Sequencing and chromosome-scale assembly of the giantPleurodeles waltlgenome.</title>
        <authorList>
            <person name="Brown T."/>
            <person name="Elewa A."/>
            <person name="Iarovenko S."/>
            <person name="Subramanian E."/>
            <person name="Araus A.J."/>
            <person name="Petzold A."/>
            <person name="Susuki M."/>
            <person name="Suzuki K.-i.T."/>
            <person name="Hayashi T."/>
            <person name="Toyoda A."/>
            <person name="Oliveira C."/>
            <person name="Osipova E."/>
            <person name="Leigh N.D."/>
            <person name="Simon A."/>
            <person name="Yun M.H."/>
        </authorList>
    </citation>
    <scope>NUCLEOTIDE SEQUENCE</scope>
    <source>
        <strain evidence="1">20211129_DDA</strain>
        <tissue evidence="1">Liver</tissue>
    </source>
</reference>
<dbReference type="AlphaFoldDB" id="A0AAV7QK22"/>
<protein>
    <submittedName>
        <fullName evidence="1">Uncharacterized protein</fullName>
    </submittedName>
</protein>